<keyword evidence="2" id="KW-1185">Reference proteome</keyword>
<organism evidence="1 2">
    <name type="scientific">Populus alba x Populus x berolinensis</name>
    <dbReference type="NCBI Taxonomy" id="444605"/>
    <lineage>
        <taxon>Eukaryota</taxon>
        <taxon>Viridiplantae</taxon>
        <taxon>Streptophyta</taxon>
        <taxon>Embryophyta</taxon>
        <taxon>Tracheophyta</taxon>
        <taxon>Spermatophyta</taxon>
        <taxon>Magnoliopsida</taxon>
        <taxon>eudicotyledons</taxon>
        <taxon>Gunneridae</taxon>
        <taxon>Pentapetalae</taxon>
        <taxon>rosids</taxon>
        <taxon>fabids</taxon>
        <taxon>Malpighiales</taxon>
        <taxon>Salicaceae</taxon>
        <taxon>Saliceae</taxon>
        <taxon>Populus</taxon>
    </lineage>
</organism>
<dbReference type="AlphaFoldDB" id="A0AAD6MCU6"/>
<reference evidence="1" key="1">
    <citation type="journal article" date="2023" name="Mol. Ecol. Resour.">
        <title>Chromosome-level genome assembly of a triploid poplar Populus alba 'Berolinensis'.</title>
        <authorList>
            <person name="Chen S."/>
            <person name="Yu Y."/>
            <person name="Wang X."/>
            <person name="Wang S."/>
            <person name="Zhang T."/>
            <person name="Zhou Y."/>
            <person name="He R."/>
            <person name="Meng N."/>
            <person name="Wang Y."/>
            <person name="Liu W."/>
            <person name="Liu Z."/>
            <person name="Liu J."/>
            <person name="Guo Q."/>
            <person name="Huang H."/>
            <person name="Sederoff R.R."/>
            <person name="Wang G."/>
            <person name="Qu G."/>
            <person name="Chen S."/>
        </authorList>
    </citation>
    <scope>NUCLEOTIDE SEQUENCE</scope>
    <source>
        <strain evidence="1">SC-2020</strain>
    </source>
</reference>
<evidence type="ECO:0000313" key="1">
    <source>
        <dbReference type="EMBL" id="KAJ6983007.1"/>
    </source>
</evidence>
<evidence type="ECO:0000313" key="2">
    <source>
        <dbReference type="Proteomes" id="UP001164929"/>
    </source>
</evidence>
<gene>
    <name evidence="1" type="ORF">NC653_025968</name>
</gene>
<protein>
    <submittedName>
        <fullName evidence="1">Uncharacterized protein</fullName>
    </submittedName>
</protein>
<dbReference type="EMBL" id="JAQIZT010000010">
    <property type="protein sequence ID" value="KAJ6983007.1"/>
    <property type="molecule type" value="Genomic_DNA"/>
</dbReference>
<sequence length="44" mass="4926">MLSLWIPPLVASIAFTGFSGDAPHSLLVHHQHQQLQHGSRKRIL</sequence>
<proteinExistence type="predicted"/>
<dbReference type="Proteomes" id="UP001164929">
    <property type="component" value="Chromosome 10"/>
</dbReference>
<accession>A0AAD6MCU6</accession>
<name>A0AAD6MCU6_9ROSI</name>
<comment type="caution">
    <text evidence="1">The sequence shown here is derived from an EMBL/GenBank/DDBJ whole genome shotgun (WGS) entry which is preliminary data.</text>
</comment>